<comment type="caution">
    <text evidence="1">The sequence shown here is derived from an EMBL/GenBank/DDBJ whole genome shotgun (WGS) entry which is preliminary data.</text>
</comment>
<accession>V9H5N3</accession>
<keyword evidence="2" id="KW-1185">Reference proteome</keyword>
<proteinExistence type="predicted"/>
<evidence type="ECO:0000313" key="2">
    <source>
        <dbReference type="Proteomes" id="UP000017813"/>
    </source>
</evidence>
<dbReference type="RefSeq" id="WP_002642150.1">
    <property type="nucleotide sequence ID" value="NZ_CP019448.1"/>
</dbReference>
<name>V9H5N3_9NEIS</name>
<evidence type="ECO:0000313" key="1">
    <source>
        <dbReference type="EMBL" id="EFG30458.2"/>
    </source>
</evidence>
<dbReference type="Proteomes" id="UP000017813">
    <property type="component" value="Unassembled WGS sequence"/>
</dbReference>
<gene>
    <name evidence="1" type="ORF">HMPREF9021_01745</name>
</gene>
<dbReference type="STRING" id="641147.HMPREF9021_01745"/>
<sequence length="99" mass="11345">MPFDPLIVARQHRNIRSQSQQLQAYNTHIPHIVMQNETLDASLSHRLVYKNRADWYASAAINGFCDVDLAQEIGLRRYLTAAQINATNNQKNNGMSLYE</sequence>
<dbReference type="HOGENOM" id="CLU_2318562_0_0_4"/>
<dbReference type="eggNOG" id="ENOG502ZNR6">
    <property type="taxonomic scope" value="Bacteria"/>
</dbReference>
<dbReference type="AlphaFoldDB" id="V9H5N3"/>
<reference evidence="1 2" key="2">
    <citation type="submission" date="2011-10" db="EMBL/GenBank/DDBJ databases">
        <title>The Genome Sequence of Simonsiella muelleri ATCC 29453.</title>
        <authorList>
            <consortium name="The Broad Institute Genome Sequencing Platform"/>
            <consortium name="The Broad Institute Genome Sequencing Center for Infectious Disease"/>
            <person name="Earl A."/>
            <person name="Ward D."/>
            <person name="Feldgarden M."/>
            <person name="Gevers D."/>
            <person name="Izard J."/>
            <person name="Baranova O.V."/>
            <person name="Blanton J.M."/>
            <person name="Tanner A.C."/>
            <person name="Dewhirst F."/>
            <person name="Young S.K."/>
            <person name="Zeng Q."/>
            <person name="Gargeya S."/>
            <person name="Fitzgerald M."/>
            <person name="Haas B."/>
            <person name="Abouelleil A."/>
            <person name="Alvarado L."/>
            <person name="Arachchi H.M."/>
            <person name="Berlin A."/>
            <person name="Brown A."/>
            <person name="Chapman S.B."/>
            <person name="Chen Z."/>
            <person name="Dunbar C."/>
            <person name="Freedman E."/>
            <person name="Gearin G."/>
            <person name="Goldberg J."/>
            <person name="Griggs A."/>
            <person name="Gujja S."/>
            <person name="Heiman D."/>
            <person name="Howarth C."/>
            <person name="Larson L."/>
            <person name="Lui A."/>
            <person name="MacDonald P.J.P."/>
            <person name="Montmayeur A."/>
            <person name="Murphy C."/>
            <person name="Neiman D."/>
            <person name="Pearson M."/>
            <person name="Priest M."/>
            <person name="Roberts A."/>
            <person name="Saif S."/>
            <person name="Shea T."/>
            <person name="Shenoy N."/>
            <person name="Sisk P."/>
            <person name="Stolte C."/>
            <person name="Sykes S."/>
            <person name="Wortman J."/>
            <person name="Nusbaum C."/>
            <person name="Birren B."/>
        </authorList>
    </citation>
    <scope>NUCLEOTIDE SEQUENCE [LARGE SCALE GENOMIC DNA]</scope>
    <source>
        <strain evidence="1 2">ATCC 29453</strain>
    </source>
</reference>
<organism evidence="1 2">
    <name type="scientific">Simonsiella muelleri ATCC 29453</name>
    <dbReference type="NCBI Taxonomy" id="641147"/>
    <lineage>
        <taxon>Bacteria</taxon>
        <taxon>Pseudomonadati</taxon>
        <taxon>Pseudomonadota</taxon>
        <taxon>Betaproteobacteria</taxon>
        <taxon>Neisseriales</taxon>
        <taxon>Neisseriaceae</taxon>
        <taxon>Simonsiella</taxon>
    </lineage>
</organism>
<reference evidence="1 2" key="1">
    <citation type="submission" date="2010-03" db="EMBL/GenBank/DDBJ databases">
        <authorList>
            <consortium name="The Broad Institute Genome Sequencing Platform"/>
            <person name="Ward D."/>
            <person name="Earl A."/>
            <person name="Feldgarden M."/>
            <person name="Gevers D."/>
            <person name="Young S."/>
            <person name="Zeng Q."/>
            <person name="Koehrsen M."/>
            <person name="Alvarado L."/>
            <person name="Berlin A.M."/>
            <person name="Borenstein D."/>
            <person name="Chapman S.B."/>
            <person name="Chen Z."/>
            <person name="Engels R."/>
            <person name="Freedman E."/>
            <person name="Gellesch M."/>
            <person name="Goldberg J."/>
            <person name="Griggs A."/>
            <person name="Gujja S."/>
            <person name="Heilman E.R."/>
            <person name="Heiman D.I."/>
            <person name="Hepburn T.A."/>
            <person name="Howarth C."/>
            <person name="Jen D."/>
            <person name="Larson L."/>
            <person name="Mehta T."/>
            <person name="Park D."/>
            <person name="Pearson M."/>
            <person name="Richards J."/>
            <person name="Roberts A."/>
            <person name="Saif S."/>
            <person name="Shea T.D."/>
            <person name="Shenoy N."/>
            <person name="Sisk P."/>
            <person name="Stolte C."/>
            <person name="Sykes S.N."/>
            <person name="Walk T."/>
            <person name="White J."/>
            <person name="Yandava C."/>
            <person name="Izard J."/>
            <person name="Baranova O.V."/>
            <person name="Blanton J.M."/>
            <person name="Tanner A.C."/>
            <person name="Dewhirst F."/>
            <person name="Haas B."/>
            <person name="Nusbaum C."/>
            <person name="Birren B."/>
        </authorList>
    </citation>
    <scope>NUCLEOTIDE SEQUENCE [LARGE SCALE GENOMIC DNA]</scope>
    <source>
        <strain evidence="1 2">ATCC 29453</strain>
    </source>
</reference>
<protein>
    <submittedName>
        <fullName evidence="1">Uncharacterized protein</fullName>
    </submittedName>
</protein>
<dbReference type="EMBL" id="ADCY02000035">
    <property type="protein sequence ID" value="EFG30458.2"/>
    <property type="molecule type" value="Genomic_DNA"/>
</dbReference>
<dbReference type="OrthoDB" id="8613718at2"/>